<keyword evidence="1" id="KW-1133">Transmembrane helix</keyword>
<accession>A0A291AYQ1</accession>
<organism evidence="2 3">
    <name type="scientific">Shigella phage Sd1</name>
    <dbReference type="NCBI Taxonomy" id="2024313"/>
    <lineage>
        <taxon>Viruses</taxon>
        <taxon>Duplodnaviria</taxon>
        <taxon>Heunggongvirae</taxon>
        <taxon>Uroviricota</taxon>
        <taxon>Caudoviricetes</taxon>
        <taxon>Drexlerviridae</taxon>
        <taxon>Rogunavirinae</taxon>
        <taxon>Wilsonroadvirus</taxon>
        <taxon>Wilsonroadvirus Sd1</taxon>
    </lineage>
</organism>
<name>A0A291AYQ1_9CAUD</name>
<evidence type="ECO:0000313" key="3">
    <source>
        <dbReference type="Proteomes" id="UP000226171"/>
    </source>
</evidence>
<proteinExistence type="predicted"/>
<evidence type="ECO:0000313" key="2">
    <source>
        <dbReference type="EMBL" id="ATE86118.1"/>
    </source>
</evidence>
<keyword evidence="3" id="KW-1185">Reference proteome</keyword>
<protein>
    <submittedName>
        <fullName evidence="2">Uncharacterized protein</fullName>
    </submittedName>
</protein>
<gene>
    <name evidence="2" type="ORF">Sd1_gp52</name>
</gene>
<sequence length="37" mass="4256">MIIKSKKFICKSYAEDFKVLALVSIIITSPIMLWLVL</sequence>
<feature type="transmembrane region" description="Helical" evidence="1">
    <location>
        <begin position="20"/>
        <end position="36"/>
    </location>
</feature>
<keyword evidence="1" id="KW-0812">Transmembrane</keyword>
<dbReference type="Proteomes" id="UP000226171">
    <property type="component" value="Segment"/>
</dbReference>
<keyword evidence="1" id="KW-0472">Membrane</keyword>
<evidence type="ECO:0000256" key="1">
    <source>
        <dbReference type="SAM" id="Phobius"/>
    </source>
</evidence>
<dbReference type="EMBL" id="MF158042">
    <property type="protein sequence ID" value="ATE86118.1"/>
    <property type="molecule type" value="Genomic_DNA"/>
</dbReference>
<reference evidence="2 3" key="1">
    <citation type="submission" date="2017-05" db="EMBL/GenBank/DDBJ databases">
        <title>The isolation and characterization of 16 novel Shigella-infecting phages from the environment.</title>
        <authorList>
            <person name="Doore S.M."/>
            <person name="Schrad J.R."/>
            <person name="Dover J.A."/>
            <person name="Parent K.N."/>
        </authorList>
    </citation>
    <scope>NUCLEOTIDE SEQUENCE [LARGE SCALE GENOMIC DNA]</scope>
</reference>